<evidence type="ECO:0008006" key="3">
    <source>
        <dbReference type="Google" id="ProtNLM"/>
    </source>
</evidence>
<protein>
    <recommendedName>
        <fullName evidence="3">Glycosyltransferase family 61 protein</fullName>
    </recommendedName>
</protein>
<dbReference type="EMBL" id="JBHTLD010000211">
    <property type="protein sequence ID" value="MFD1188080.1"/>
    <property type="molecule type" value="Genomic_DNA"/>
</dbReference>
<evidence type="ECO:0000313" key="1">
    <source>
        <dbReference type="EMBL" id="MFD1188080.1"/>
    </source>
</evidence>
<evidence type="ECO:0000313" key="2">
    <source>
        <dbReference type="Proteomes" id="UP001597094"/>
    </source>
</evidence>
<keyword evidence="2" id="KW-1185">Reference proteome</keyword>
<comment type="caution">
    <text evidence="1">The sequence shown here is derived from an EMBL/GenBank/DDBJ whole genome shotgun (WGS) entry which is preliminary data.</text>
</comment>
<proteinExistence type="predicted"/>
<dbReference type="RefSeq" id="WP_377530992.1">
    <property type="nucleotide sequence ID" value="NZ_JBHTLD010000211.1"/>
</dbReference>
<accession>A0ABW3SUQ8</accession>
<organism evidence="1 2">
    <name type="scientific">Pontibacter rugosus</name>
    <dbReference type="NCBI Taxonomy" id="1745966"/>
    <lineage>
        <taxon>Bacteria</taxon>
        <taxon>Pseudomonadati</taxon>
        <taxon>Bacteroidota</taxon>
        <taxon>Cytophagia</taxon>
        <taxon>Cytophagales</taxon>
        <taxon>Hymenobacteraceae</taxon>
        <taxon>Pontibacter</taxon>
    </lineage>
</organism>
<gene>
    <name evidence="1" type="ORF">ACFQ2O_17850</name>
</gene>
<reference evidence="2" key="1">
    <citation type="journal article" date="2019" name="Int. J. Syst. Evol. Microbiol.">
        <title>The Global Catalogue of Microorganisms (GCM) 10K type strain sequencing project: providing services to taxonomists for standard genome sequencing and annotation.</title>
        <authorList>
            <consortium name="The Broad Institute Genomics Platform"/>
            <consortium name="The Broad Institute Genome Sequencing Center for Infectious Disease"/>
            <person name="Wu L."/>
            <person name="Ma J."/>
        </authorList>
    </citation>
    <scope>NUCLEOTIDE SEQUENCE [LARGE SCALE GENOMIC DNA]</scope>
    <source>
        <strain evidence="2">JCM 31319</strain>
    </source>
</reference>
<sequence length="334" mass="39555">MEVINRVDSYSSRRCTASLEKNKAPFFQRLKSRLTSPFRFGTPAFFIRKNGFARLRQIKYLLDDYIFKRRYKEIDYQLEFQQELTFVLPFAYWHHLNGTLGKTVSSKFTKELYFFSDHHEEKYEKRLNRLLKDSYEIPNMFHCPTVSFDKWAQVPLKEQYRNSHFVFGKPLLIIANKYNTEWKQAPVNFFSISMLDKVLARFGEKYQIVYNRPGPDCIVMDNSEILELQEAAFIRKYYPDVILAEDLYQANEGLVNNYNHFQLMLYANCDRFLSVHGGTATLASYFGGKNIILSKQGYEHRYNEFHTVFSALSGAEIYHAKNDAEVHELLDQHY</sequence>
<name>A0ABW3SUQ8_9BACT</name>
<dbReference type="Proteomes" id="UP001597094">
    <property type="component" value="Unassembled WGS sequence"/>
</dbReference>